<name>A0A7C4XIK2_UNCKA</name>
<dbReference type="AlphaFoldDB" id="A0A7C4XIK2"/>
<protein>
    <submittedName>
        <fullName evidence="2">Uncharacterized protein</fullName>
    </submittedName>
</protein>
<evidence type="ECO:0000256" key="1">
    <source>
        <dbReference type="SAM" id="Phobius"/>
    </source>
</evidence>
<gene>
    <name evidence="2" type="ORF">ENR63_02965</name>
</gene>
<evidence type="ECO:0000313" key="2">
    <source>
        <dbReference type="EMBL" id="HGW29856.1"/>
    </source>
</evidence>
<dbReference type="EMBL" id="DSRT01000162">
    <property type="protein sequence ID" value="HGW29856.1"/>
    <property type="molecule type" value="Genomic_DNA"/>
</dbReference>
<organism evidence="2">
    <name type="scientific">candidate division WWE3 bacterium</name>
    <dbReference type="NCBI Taxonomy" id="2053526"/>
    <lineage>
        <taxon>Bacteria</taxon>
        <taxon>Katanobacteria</taxon>
    </lineage>
</organism>
<comment type="caution">
    <text evidence="2">The sequence shown here is derived from an EMBL/GenBank/DDBJ whole genome shotgun (WGS) entry which is preliminary data.</text>
</comment>
<keyword evidence="1" id="KW-0812">Transmembrane</keyword>
<reference evidence="2" key="1">
    <citation type="journal article" date="2020" name="mSystems">
        <title>Genome- and Community-Level Interaction Insights into Carbon Utilization and Element Cycling Functions of Hydrothermarchaeota in Hydrothermal Sediment.</title>
        <authorList>
            <person name="Zhou Z."/>
            <person name="Liu Y."/>
            <person name="Xu W."/>
            <person name="Pan J."/>
            <person name="Luo Z.H."/>
            <person name="Li M."/>
        </authorList>
    </citation>
    <scope>NUCLEOTIDE SEQUENCE [LARGE SCALE GENOMIC DNA]</scope>
    <source>
        <strain evidence="2">SpSt-417</strain>
    </source>
</reference>
<proteinExistence type="predicted"/>
<sequence length="138" mass="15556">MNTNLSLLLSYLGYIVLFVAVLYVIINRIKVWLTKRIRHALEQYSNRMMEGFDRDAMINWGVALADDLGRKLGTVVTCHPKYTAGIHNTRNKENPPIIELRFVADGNEVAFVRSYLATGVDLPVEISGVHGDLLNIAR</sequence>
<keyword evidence="1" id="KW-1133">Transmembrane helix</keyword>
<keyword evidence="1" id="KW-0472">Membrane</keyword>
<accession>A0A7C4XIK2</accession>
<feature type="transmembrane region" description="Helical" evidence="1">
    <location>
        <begin position="6"/>
        <end position="26"/>
    </location>
</feature>